<keyword evidence="14" id="KW-1133">Transmembrane helix</keyword>
<dbReference type="InterPro" id="IPR000719">
    <property type="entry name" value="Prot_kinase_dom"/>
</dbReference>
<evidence type="ECO:0000256" key="17">
    <source>
        <dbReference type="ARBA" id="ARBA00047899"/>
    </source>
</evidence>
<dbReference type="PROSITE" id="PS50011">
    <property type="entry name" value="PROTEIN_KINASE_DOM"/>
    <property type="match status" value="1"/>
</dbReference>
<evidence type="ECO:0000256" key="13">
    <source>
        <dbReference type="ARBA" id="ARBA00022840"/>
    </source>
</evidence>
<dbReference type="EMBL" id="MRZV01000111">
    <property type="protein sequence ID" value="PIK58508.1"/>
    <property type="molecule type" value="Genomic_DNA"/>
</dbReference>
<dbReference type="GO" id="GO:0080090">
    <property type="term" value="P:regulation of primary metabolic process"/>
    <property type="evidence" value="ECO:0007669"/>
    <property type="project" value="UniProtKB-ARBA"/>
</dbReference>
<evidence type="ECO:0000256" key="3">
    <source>
        <dbReference type="ARBA" id="ARBA00012513"/>
    </source>
</evidence>
<dbReference type="InterPro" id="IPR008271">
    <property type="entry name" value="Ser/Thr_kinase_AS"/>
</dbReference>
<dbReference type="Gene3D" id="1.20.1440.180">
    <property type="entry name" value="KEN domain"/>
    <property type="match status" value="1"/>
</dbReference>
<evidence type="ECO:0000256" key="6">
    <source>
        <dbReference type="ARBA" id="ARBA00022679"/>
    </source>
</evidence>
<evidence type="ECO:0000256" key="15">
    <source>
        <dbReference type="ARBA" id="ARBA00023136"/>
    </source>
</evidence>
<evidence type="ECO:0000256" key="4">
    <source>
        <dbReference type="ARBA" id="ARBA00022527"/>
    </source>
</evidence>
<evidence type="ECO:0000256" key="2">
    <source>
        <dbReference type="ARBA" id="ARBA00004115"/>
    </source>
</evidence>
<evidence type="ECO:0000256" key="11">
    <source>
        <dbReference type="ARBA" id="ARBA00022801"/>
    </source>
</evidence>
<dbReference type="Pfam" id="PF06479">
    <property type="entry name" value="Ribonuc_2-5A"/>
    <property type="match status" value="1"/>
</dbReference>
<evidence type="ECO:0000256" key="12">
    <source>
        <dbReference type="ARBA" id="ARBA00022824"/>
    </source>
</evidence>
<dbReference type="GO" id="GO:0016787">
    <property type="term" value="F:hydrolase activity"/>
    <property type="evidence" value="ECO:0007669"/>
    <property type="project" value="UniProtKB-KW"/>
</dbReference>
<evidence type="ECO:0000256" key="7">
    <source>
        <dbReference type="ARBA" id="ARBA00022692"/>
    </source>
</evidence>
<dbReference type="Proteomes" id="UP000230750">
    <property type="component" value="Unassembled WGS sequence"/>
</dbReference>
<gene>
    <name evidence="22" type="ORF">BSL78_04589</name>
</gene>
<dbReference type="Gene3D" id="1.10.510.10">
    <property type="entry name" value="Transferase(Phosphotransferase) domain 1"/>
    <property type="match status" value="1"/>
</dbReference>
<dbReference type="InterPro" id="IPR038357">
    <property type="entry name" value="KEN_sf"/>
</dbReference>
<evidence type="ECO:0000259" key="21">
    <source>
        <dbReference type="PROSITE" id="PS51392"/>
    </source>
</evidence>
<dbReference type="GO" id="GO:0051082">
    <property type="term" value="F:unfolded protein binding"/>
    <property type="evidence" value="ECO:0007669"/>
    <property type="project" value="TreeGrafter"/>
</dbReference>
<feature type="compositionally biased region" description="Basic and acidic residues" evidence="19">
    <location>
        <begin position="12"/>
        <end position="21"/>
    </location>
</feature>
<dbReference type="GO" id="GO:1990604">
    <property type="term" value="C:IRE1-TRAF2-ASK1 complex"/>
    <property type="evidence" value="ECO:0007669"/>
    <property type="project" value="TreeGrafter"/>
</dbReference>
<evidence type="ECO:0000256" key="9">
    <source>
        <dbReference type="ARBA" id="ARBA00022741"/>
    </source>
</evidence>
<evidence type="ECO:0000256" key="1">
    <source>
        <dbReference type="ARBA" id="ARBA00001946"/>
    </source>
</evidence>
<keyword evidence="7" id="KW-0812">Transmembrane</keyword>
<protein>
    <recommendedName>
        <fullName evidence="3">non-specific serine/threonine protein kinase</fullName>
        <ecNumber evidence="3">2.7.11.1</ecNumber>
    </recommendedName>
</protein>
<sequence length="424" mass="49064">MQTSRLSQGSNHHGDEDNLPEGHIRVGKIMFDPRMYWAKDVKAHSCTGRFDGRPVAVKRILPECFSVADREVDLLRESDEHPNVIRYFCKESDQQFRYIALELCAATLKDFVKDQSKFAGLKGMELLEQATLGLDHLHSLKIVHRDIKPHNVLISFPNQHGQVKAMISDFGLCKKLAAGRVSFSRRSGVAGTEGWIAPEMLTDEERTTTAVDIFSLGCVFYYVLCQGSHPFGDTLQRQSNILLEKSSLNLLPEDDLVSRELIEEMIQYNPTVRPHIKEVVKHPFFWNLEKQLGFFQDVSDRIEKEDLDCPLLQSLETNAVQVVKGDWRQNITIELQTDLRKFRSYKGRSVRDLLRAMRNKKHHYRELSPEVKQTLGPIPDGFLQYFTSRFPRLLLHVYNVMEECASERVFKKYYVQEEDIVPHR</sequence>
<evidence type="ECO:0000256" key="8">
    <source>
        <dbReference type="ARBA" id="ARBA00022729"/>
    </source>
</evidence>
<comment type="cofactor">
    <cofactor evidence="1">
        <name>Mg(2+)</name>
        <dbReference type="ChEBI" id="CHEBI:18420"/>
    </cofactor>
</comment>
<dbReference type="PANTHER" id="PTHR13954">
    <property type="entry name" value="IRE1-RELATED"/>
    <property type="match status" value="1"/>
</dbReference>
<keyword evidence="6" id="KW-0808">Transferase</keyword>
<dbReference type="GO" id="GO:0010468">
    <property type="term" value="P:regulation of gene expression"/>
    <property type="evidence" value="ECO:0007669"/>
    <property type="project" value="UniProtKB-ARBA"/>
</dbReference>
<comment type="catalytic activity">
    <reaction evidence="18">
        <text>L-seryl-[protein] + ATP = O-phospho-L-seryl-[protein] + ADP + H(+)</text>
        <dbReference type="Rhea" id="RHEA:17989"/>
        <dbReference type="Rhea" id="RHEA-COMP:9863"/>
        <dbReference type="Rhea" id="RHEA-COMP:11604"/>
        <dbReference type="ChEBI" id="CHEBI:15378"/>
        <dbReference type="ChEBI" id="CHEBI:29999"/>
        <dbReference type="ChEBI" id="CHEBI:30616"/>
        <dbReference type="ChEBI" id="CHEBI:83421"/>
        <dbReference type="ChEBI" id="CHEBI:456216"/>
        <dbReference type="EC" id="2.7.11.1"/>
    </reaction>
</comment>
<dbReference type="SMART" id="SM00220">
    <property type="entry name" value="S_TKc"/>
    <property type="match status" value="1"/>
</dbReference>
<evidence type="ECO:0000256" key="19">
    <source>
        <dbReference type="SAM" id="MobiDB-lite"/>
    </source>
</evidence>
<keyword evidence="8" id="KW-0732">Signal</keyword>
<reference evidence="22 23" key="1">
    <citation type="journal article" date="2017" name="PLoS Biol.">
        <title>The sea cucumber genome provides insights into morphological evolution and visceral regeneration.</title>
        <authorList>
            <person name="Zhang X."/>
            <person name="Sun L."/>
            <person name="Yuan J."/>
            <person name="Sun Y."/>
            <person name="Gao Y."/>
            <person name="Zhang L."/>
            <person name="Li S."/>
            <person name="Dai H."/>
            <person name="Hamel J.F."/>
            <person name="Liu C."/>
            <person name="Yu Y."/>
            <person name="Liu S."/>
            <person name="Lin W."/>
            <person name="Guo K."/>
            <person name="Jin S."/>
            <person name="Xu P."/>
            <person name="Storey K.B."/>
            <person name="Huan P."/>
            <person name="Zhang T."/>
            <person name="Zhou Y."/>
            <person name="Zhang J."/>
            <person name="Lin C."/>
            <person name="Li X."/>
            <person name="Xing L."/>
            <person name="Huo D."/>
            <person name="Sun M."/>
            <person name="Wang L."/>
            <person name="Mercier A."/>
            <person name="Li F."/>
            <person name="Yang H."/>
            <person name="Xiang J."/>
        </authorList>
    </citation>
    <scope>NUCLEOTIDE SEQUENCE [LARGE SCALE GENOMIC DNA]</scope>
    <source>
        <strain evidence="22">Shaxun</strain>
        <tissue evidence="22">Muscle</tissue>
    </source>
</reference>
<dbReference type="Pfam" id="PF00069">
    <property type="entry name" value="Pkinase"/>
    <property type="match status" value="1"/>
</dbReference>
<dbReference type="CDD" id="cd10422">
    <property type="entry name" value="RNase_Ire1"/>
    <property type="match status" value="1"/>
</dbReference>
<evidence type="ECO:0000256" key="18">
    <source>
        <dbReference type="ARBA" id="ARBA00048679"/>
    </source>
</evidence>
<feature type="compositionally biased region" description="Polar residues" evidence="19">
    <location>
        <begin position="1"/>
        <end position="11"/>
    </location>
</feature>
<dbReference type="Gene3D" id="3.30.200.20">
    <property type="entry name" value="Phosphorylase Kinase, domain 1"/>
    <property type="match status" value="1"/>
</dbReference>
<evidence type="ECO:0000256" key="10">
    <source>
        <dbReference type="ARBA" id="ARBA00022777"/>
    </source>
</evidence>
<dbReference type="GO" id="GO:0070059">
    <property type="term" value="P:intrinsic apoptotic signaling pathway in response to endoplasmic reticulum stress"/>
    <property type="evidence" value="ECO:0007669"/>
    <property type="project" value="TreeGrafter"/>
</dbReference>
<evidence type="ECO:0000256" key="5">
    <source>
        <dbReference type="ARBA" id="ARBA00022553"/>
    </source>
</evidence>
<proteinExistence type="predicted"/>
<feature type="domain" description="Protein kinase" evidence="20">
    <location>
        <begin position="1"/>
        <end position="285"/>
    </location>
</feature>
<dbReference type="GO" id="GO:0004674">
    <property type="term" value="F:protein serine/threonine kinase activity"/>
    <property type="evidence" value="ECO:0007669"/>
    <property type="project" value="UniProtKB-KW"/>
</dbReference>
<dbReference type="GO" id="GO:0005524">
    <property type="term" value="F:ATP binding"/>
    <property type="evidence" value="ECO:0007669"/>
    <property type="project" value="UniProtKB-KW"/>
</dbReference>
<keyword evidence="15" id="KW-0472">Membrane</keyword>
<evidence type="ECO:0000256" key="14">
    <source>
        <dbReference type="ARBA" id="ARBA00022989"/>
    </source>
</evidence>
<feature type="region of interest" description="Disordered" evidence="19">
    <location>
        <begin position="1"/>
        <end position="21"/>
    </location>
</feature>
<dbReference type="PROSITE" id="PS51392">
    <property type="entry name" value="KEN"/>
    <property type="match status" value="1"/>
</dbReference>
<comment type="subcellular location">
    <subcellularLocation>
        <location evidence="2">Endoplasmic reticulum membrane</location>
        <topology evidence="2">Single-pass type I membrane protein</topology>
    </subcellularLocation>
</comment>
<dbReference type="GO" id="GO:0006397">
    <property type="term" value="P:mRNA processing"/>
    <property type="evidence" value="ECO:0007669"/>
    <property type="project" value="InterPro"/>
</dbReference>
<evidence type="ECO:0000313" key="22">
    <source>
        <dbReference type="EMBL" id="PIK58508.1"/>
    </source>
</evidence>
<dbReference type="InterPro" id="IPR045133">
    <property type="entry name" value="IRE1/2-like"/>
</dbReference>
<evidence type="ECO:0000256" key="16">
    <source>
        <dbReference type="ARBA" id="ARBA00023268"/>
    </source>
</evidence>
<name>A0A2G8LE14_STIJA</name>
<keyword evidence="4" id="KW-0723">Serine/threonine-protein kinase</keyword>
<comment type="catalytic activity">
    <reaction evidence="17">
        <text>L-threonyl-[protein] + ATP = O-phospho-L-threonyl-[protein] + ADP + H(+)</text>
        <dbReference type="Rhea" id="RHEA:46608"/>
        <dbReference type="Rhea" id="RHEA-COMP:11060"/>
        <dbReference type="Rhea" id="RHEA-COMP:11605"/>
        <dbReference type="ChEBI" id="CHEBI:15378"/>
        <dbReference type="ChEBI" id="CHEBI:30013"/>
        <dbReference type="ChEBI" id="CHEBI:30616"/>
        <dbReference type="ChEBI" id="CHEBI:61977"/>
        <dbReference type="ChEBI" id="CHEBI:456216"/>
        <dbReference type="EC" id="2.7.11.1"/>
    </reaction>
</comment>
<dbReference type="GO" id="GO:0036498">
    <property type="term" value="P:IRE1-mediated unfolded protein response"/>
    <property type="evidence" value="ECO:0007669"/>
    <property type="project" value="TreeGrafter"/>
</dbReference>
<keyword evidence="16" id="KW-0511">Multifunctional enzyme</keyword>
<dbReference type="AlphaFoldDB" id="A0A2G8LE14"/>
<comment type="caution">
    <text evidence="22">The sequence shown here is derived from an EMBL/GenBank/DDBJ whole genome shotgun (WGS) entry which is preliminary data.</text>
</comment>
<dbReference type="CDD" id="cd13982">
    <property type="entry name" value="STKc_IRE1"/>
    <property type="match status" value="1"/>
</dbReference>
<organism evidence="22 23">
    <name type="scientific">Stichopus japonicus</name>
    <name type="common">Sea cucumber</name>
    <dbReference type="NCBI Taxonomy" id="307972"/>
    <lineage>
        <taxon>Eukaryota</taxon>
        <taxon>Metazoa</taxon>
        <taxon>Echinodermata</taxon>
        <taxon>Eleutherozoa</taxon>
        <taxon>Echinozoa</taxon>
        <taxon>Holothuroidea</taxon>
        <taxon>Aspidochirotacea</taxon>
        <taxon>Aspidochirotida</taxon>
        <taxon>Stichopodidae</taxon>
        <taxon>Apostichopus</taxon>
    </lineage>
</organism>
<keyword evidence="9" id="KW-0547">Nucleotide-binding</keyword>
<keyword evidence="11" id="KW-0378">Hydrolase</keyword>
<dbReference type="OrthoDB" id="63989at2759"/>
<keyword evidence="5" id="KW-0597">Phosphoprotein</keyword>
<feature type="domain" description="KEN" evidence="21">
    <location>
        <begin position="288"/>
        <end position="416"/>
    </location>
</feature>
<dbReference type="STRING" id="307972.A0A2G8LE14"/>
<keyword evidence="10 22" id="KW-0418">Kinase</keyword>
<dbReference type="InterPro" id="IPR010513">
    <property type="entry name" value="KEN_dom"/>
</dbReference>
<dbReference type="FunFam" id="1.20.1440.180:FF:000001">
    <property type="entry name" value="Serine/threonine-protein kinase/endoribonuclease IRE1"/>
    <property type="match status" value="1"/>
</dbReference>
<dbReference type="PANTHER" id="PTHR13954:SF6">
    <property type="entry name" value="NON-SPECIFIC SERINE_THREONINE PROTEIN KINASE"/>
    <property type="match status" value="1"/>
</dbReference>
<dbReference type="InterPro" id="IPR011009">
    <property type="entry name" value="Kinase-like_dom_sf"/>
</dbReference>
<dbReference type="EC" id="2.7.11.1" evidence="3"/>
<evidence type="ECO:0000259" key="20">
    <source>
        <dbReference type="PROSITE" id="PS50011"/>
    </source>
</evidence>
<evidence type="ECO:0000313" key="23">
    <source>
        <dbReference type="Proteomes" id="UP000230750"/>
    </source>
</evidence>
<keyword evidence="23" id="KW-1185">Reference proteome</keyword>
<dbReference type="SMART" id="SM00580">
    <property type="entry name" value="PUG"/>
    <property type="match status" value="1"/>
</dbReference>
<accession>A0A2G8LE14</accession>
<keyword evidence="12" id="KW-0256">Endoplasmic reticulum</keyword>
<dbReference type="PROSITE" id="PS00108">
    <property type="entry name" value="PROTEIN_KINASE_ST"/>
    <property type="match status" value="1"/>
</dbReference>
<dbReference type="SUPFAM" id="SSF56112">
    <property type="entry name" value="Protein kinase-like (PK-like)"/>
    <property type="match status" value="1"/>
</dbReference>
<dbReference type="FunFam" id="3.30.200.20:FF:000077">
    <property type="entry name" value="Putative Serine/threonine-protein kinase/endoribonuclease IRE1"/>
    <property type="match status" value="1"/>
</dbReference>
<keyword evidence="13" id="KW-0067">ATP-binding</keyword>
<dbReference type="GO" id="GO:0004521">
    <property type="term" value="F:RNA endonuclease activity"/>
    <property type="evidence" value="ECO:0007669"/>
    <property type="project" value="InterPro"/>
</dbReference>